<dbReference type="VEuPathDB" id="FungiDB:MELLADRAFT_88483"/>
<dbReference type="RefSeq" id="XP_007411838.1">
    <property type="nucleotide sequence ID" value="XM_007411776.1"/>
</dbReference>
<dbReference type="GO" id="GO:0032299">
    <property type="term" value="C:ribonuclease H2 complex"/>
    <property type="evidence" value="ECO:0007669"/>
    <property type="project" value="InterPro"/>
</dbReference>
<evidence type="ECO:0000313" key="3">
    <source>
        <dbReference type="Proteomes" id="UP000001072"/>
    </source>
</evidence>
<evidence type="ECO:0000256" key="1">
    <source>
        <dbReference type="SAM" id="MobiDB-lite"/>
    </source>
</evidence>
<dbReference type="GeneID" id="18934889"/>
<dbReference type="eggNOG" id="ENOG502SBKV">
    <property type="taxonomic scope" value="Eukaryota"/>
</dbReference>
<dbReference type="InterPro" id="IPR013924">
    <property type="entry name" value="RNase_H2_suC"/>
</dbReference>
<dbReference type="PANTHER" id="PTHR47204">
    <property type="entry name" value="OS02G0168900 PROTEIN"/>
    <property type="match status" value="1"/>
</dbReference>
<dbReference type="OrthoDB" id="6222486at2759"/>
<dbReference type="InParanoid" id="F4RRW1"/>
<dbReference type="Pfam" id="PF08615">
    <property type="entry name" value="RNase_H2_suC"/>
    <property type="match status" value="1"/>
</dbReference>
<feature type="compositionally biased region" description="Basic and acidic residues" evidence="1">
    <location>
        <begin position="131"/>
        <end position="141"/>
    </location>
</feature>
<dbReference type="AlphaFoldDB" id="F4RRW1"/>
<dbReference type="STRING" id="747676.F4RRW1"/>
<gene>
    <name evidence="2" type="ORF">MELLADRAFT_88483</name>
</gene>
<sequence length="218" mass="24406">MDPSKKPQDPFPIPTTYQLVPTHQSTSTNLELNLMPFSINHHGESEISTYFIPTKSDNKTQESSFRGRYIHGTTLDLPNGYYGTFINTPTNTSNQALVSDLDGQGEVGKLGGRPSRSTGINQSKRHHKKTKLETKSVPHYEQEEEEEEPIQESLQPTLLETSQIKPLTTTTKTLELVGQFDKLILWNPDGPLDLKDNYLINGLDRFIGLSEIIHGGSD</sequence>
<keyword evidence="3" id="KW-1185">Reference proteome</keyword>
<dbReference type="Gene3D" id="2.40.128.680">
    <property type="match status" value="1"/>
</dbReference>
<proteinExistence type="predicted"/>
<dbReference type="PANTHER" id="PTHR47204:SF1">
    <property type="entry name" value="RIBONUCLEASE H2 SUBUNIT C"/>
    <property type="match status" value="1"/>
</dbReference>
<dbReference type="KEGG" id="mlr:MELLADRAFT_88483"/>
<name>F4RRW1_MELLP</name>
<dbReference type="EMBL" id="GL883116">
    <property type="protein sequence ID" value="EGG04747.1"/>
    <property type="molecule type" value="Genomic_DNA"/>
</dbReference>
<dbReference type="Proteomes" id="UP000001072">
    <property type="component" value="Unassembled WGS sequence"/>
</dbReference>
<reference evidence="3" key="1">
    <citation type="journal article" date="2011" name="Proc. Natl. Acad. Sci. U.S.A.">
        <title>Obligate biotrophy features unraveled by the genomic analysis of rust fungi.</title>
        <authorList>
            <person name="Duplessis S."/>
            <person name="Cuomo C.A."/>
            <person name="Lin Y.-C."/>
            <person name="Aerts A."/>
            <person name="Tisserant E."/>
            <person name="Veneault-Fourrey C."/>
            <person name="Joly D.L."/>
            <person name="Hacquard S."/>
            <person name="Amselem J."/>
            <person name="Cantarel B.L."/>
            <person name="Chiu R."/>
            <person name="Coutinho P.M."/>
            <person name="Feau N."/>
            <person name="Field M."/>
            <person name="Frey P."/>
            <person name="Gelhaye E."/>
            <person name="Goldberg J."/>
            <person name="Grabherr M.G."/>
            <person name="Kodira C.D."/>
            <person name="Kohler A."/>
            <person name="Kuees U."/>
            <person name="Lindquist E.A."/>
            <person name="Lucas S.M."/>
            <person name="Mago R."/>
            <person name="Mauceli E."/>
            <person name="Morin E."/>
            <person name="Murat C."/>
            <person name="Pangilinan J.L."/>
            <person name="Park R."/>
            <person name="Pearson M."/>
            <person name="Quesneville H."/>
            <person name="Rouhier N."/>
            <person name="Sakthikumar S."/>
            <person name="Salamov A.A."/>
            <person name="Schmutz J."/>
            <person name="Selles B."/>
            <person name="Shapiro H."/>
            <person name="Tanguay P."/>
            <person name="Tuskan G.A."/>
            <person name="Henrissat B."/>
            <person name="Van de Peer Y."/>
            <person name="Rouze P."/>
            <person name="Ellis J.G."/>
            <person name="Dodds P.N."/>
            <person name="Schein J.E."/>
            <person name="Zhong S."/>
            <person name="Hamelin R.C."/>
            <person name="Grigoriev I.V."/>
            <person name="Szabo L.J."/>
            <person name="Martin F."/>
        </authorList>
    </citation>
    <scope>NUCLEOTIDE SEQUENCE [LARGE SCALE GENOMIC DNA]</scope>
    <source>
        <strain evidence="3">98AG31 / pathotype 3-4-7</strain>
    </source>
</reference>
<dbReference type="HOGENOM" id="CLU_1267152_0_0_1"/>
<feature type="region of interest" description="Disordered" evidence="1">
    <location>
        <begin position="102"/>
        <end position="154"/>
    </location>
</feature>
<organism evidence="3">
    <name type="scientific">Melampsora larici-populina (strain 98AG31 / pathotype 3-4-7)</name>
    <name type="common">Poplar leaf rust fungus</name>
    <dbReference type="NCBI Taxonomy" id="747676"/>
    <lineage>
        <taxon>Eukaryota</taxon>
        <taxon>Fungi</taxon>
        <taxon>Dikarya</taxon>
        <taxon>Basidiomycota</taxon>
        <taxon>Pucciniomycotina</taxon>
        <taxon>Pucciniomycetes</taxon>
        <taxon>Pucciniales</taxon>
        <taxon>Melampsoraceae</taxon>
        <taxon>Melampsora</taxon>
    </lineage>
</organism>
<accession>F4RRW1</accession>
<evidence type="ECO:0000313" key="2">
    <source>
        <dbReference type="EMBL" id="EGG04747.1"/>
    </source>
</evidence>
<dbReference type="GO" id="GO:0006401">
    <property type="term" value="P:RNA catabolic process"/>
    <property type="evidence" value="ECO:0007669"/>
    <property type="project" value="InterPro"/>
</dbReference>
<protein>
    <submittedName>
        <fullName evidence="2">Uncharacterized protein</fullName>
    </submittedName>
</protein>
<dbReference type="CDD" id="cd09271">
    <property type="entry name" value="RNase_H2-C"/>
    <property type="match status" value="1"/>
</dbReference>